<keyword evidence="4" id="KW-1185">Reference proteome</keyword>
<accession>A0ABR7JKF1</accession>
<dbReference type="PANTHER" id="PTHR40448">
    <property type="entry name" value="TWO-COMPONENT SENSOR HISTIDINE KINASE"/>
    <property type="match status" value="1"/>
</dbReference>
<feature type="transmembrane region" description="Helical" evidence="1">
    <location>
        <begin position="190"/>
        <end position="210"/>
    </location>
</feature>
<keyword evidence="1" id="KW-1133">Transmembrane helix</keyword>
<dbReference type="Proteomes" id="UP000609849">
    <property type="component" value="Unassembled WGS sequence"/>
</dbReference>
<keyword evidence="1" id="KW-0812">Transmembrane</keyword>
<dbReference type="PANTHER" id="PTHR40448:SF1">
    <property type="entry name" value="TWO-COMPONENT SENSOR HISTIDINE KINASE"/>
    <property type="match status" value="1"/>
</dbReference>
<keyword evidence="1" id="KW-0472">Membrane</keyword>
<feature type="transmembrane region" description="Helical" evidence="1">
    <location>
        <begin position="129"/>
        <end position="146"/>
    </location>
</feature>
<proteinExistence type="predicted"/>
<feature type="transmembrane region" description="Helical" evidence="1">
    <location>
        <begin position="89"/>
        <end position="109"/>
    </location>
</feature>
<dbReference type="InterPro" id="IPR036890">
    <property type="entry name" value="HATPase_C_sf"/>
</dbReference>
<dbReference type="EMBL" id="JACRWE010000001">
    <property type="protein sequence ID" value="MBC5995403.1"/>
    <property type="molecule type" value="Genomic_DNA"/>
</dbReference>
<dbReference type="SUPFAM" id="SSF55874">
    <property type="entry name" value="ATPase domain of HSP90 chaperone/DNA topoisomerase II/histidine kinase"/>
    <property type="match status" value="1"/>
</dbReference>
<reference evidence="3 4" key="1">
    <citation type="submission" date="2020-08" db="EMBL/GenBank/DDBJ databases">
        <authorList>
            <person name="Liu C."/>
            <person name="Sun Q."/>
        </authorList>
    </citation>
    <scope>NUCLEOTIDE SEQUENCE [LARGE SCALE GENOMIC DNA]</scope>
    <source>
        <strain evidence="3 4">NSJ-18</strain>
    </source>
</reference>
<feature type="transmembrane region" description="Helical" evidence="1">
    <location>
        <begin position="37"/>
        <end position="54"/>
    </location>
</feature>
<dbReference type="CDD" id="cd16935">
    <property type="entry name" value="HATPase_AgrC-ComD-like"/>
    <property type="match status" value="1"/>
</dbReference>
<sequence>MLSVSSIITIVSSIIEVWGCKVVLNYTSSLKIDKKKIDIDFIFVNLIMIVSLITNVDADLRSLIVIILTWHIYINKYEVDTIKSVIIVIGYWTVVTGINALSMGIVFGINSLESMNILLDSNIYRYEAILIGKILLIIGLNMYKLFDGKSKFIKKDIIYMIVPIIANLVSIFIIYKYMLMTMSDSRIDKIEVVFVSVILFMSNISLILGINRIIIKSKNYVEINSLNEKIDNEYKYYLKIKENQRKISELYHDMKNHLICIKELNKRNYDSTSYVNSIESKLEHYNNIFNTGNTILDIVLTEKKEICIYKKIDFICNINFTKCGFIEDEDVCTIFSNLIDNAIEACDCINEGDKKIIIEGNIIEKFFIMKCSNTKTNYIVVDNKNNICTTKKDKNSHGLGIKSMRRAVETYNGEMIIDYSDNEFTVKMLLPLV</sequence>
<evidence type="ECO:0000313" key="3">
    <source>
        <dbReference type="EMBL" id="MBC5995403.1"/>
    </source>
</evidence>
<evidence type="ECO:0000313" key="4">
    <source>
        <dbReference type="Proteomes" id="UP000609849"/>
    </source>
</evidence>
<organism evidence="3 4">
    <name type="scientific">Romboutsia faecis</name>
    <dbReference type="NCBI Taxonomy" id="2764597"/>
    <lineage>
        <taxon>Bacteria</taxon>
        <taxon>Bacillati</taxon>
        <taxon>Bacillota</taxon>
        <taxon>Clostridia</taxon>
        <taxon>Peptostreptococcales</taxon>
        <taxon>Peptostreptococcaceae</taxon>
        <taxon>Romboutsia</taxon>
    </lineage>
</organism>
<comment type="caution">
    <text evidence="3">The sequence shown here is derived from an EMBL/GenBank/DDBJ whole genome shotgun (WGS) entry which is preliminary data.</text>
</comment>
<dbReference type="RefSeq" id="WP_153971392.1">
    <property type="nucleotide sequence ID" value="NZ_JACRWE010000001.1"/>
</dbReference>
<protein>
    <submittedName>
        <fullName evidence="3">GHKL domain-containing protein</fullName>
    </submittedName>
</protein>
<feature type="domain" description="Sensor histidine kinase NatK-like C-terminal" evidence="2">
    <location>
        <begin position="330"/>
        <end position="431"/>
    </location>
</feature>
<name>A0ABR7JKF1_9FIRM</name>
<dbReference type="Pfam" id="PF14501">
    <property type="entry name" value="HATPase_c_5"/>
    <property type="match status" value="1"/>
</dbReference>
<gene>
    <name evidence="3" type="ORF">H8923_01405</name>
</gene>
<feature type="transmembrane region" description="Helical" evidence="1">
    <location>
        <begin position="158"/>
        <end position="178"/>
    </location>
</feature>
<evidence type="ECO:0000256" key="1">
    <source>
        <dbReference type="SAM" id="Phobius"/>
    </source>
</evidence>
<dbReference type="InterPro" id="IPR032834">
    <property type="entry name" value="NatK-like_C"/>
</dbReference>
<evidence type="ECO:0000259" key="2">
    <source>
        <dbReference type="Pfam" id="PF14501"/>
    </source>
</evidence>